<dbReference type="CDD" id="cd03676">
    <property type="entry name" value="NUDIX_Tnr3_like"/>
    <property type="match status" value="1"/>
</dbReference>
<dbReference type="PANTHER" id="PTHR13622:SF8">
    <property type="entry name" value="THIAMIN PYROPHOSPHOKINASE 1"/>
    <property type="match status" value="1"/>
</dbReference>
<dbReference type="InterPro" id="IPR015797">
    <property type="entry name" value="NUDIX_hydrolase-like_dom_sf"/>
</dbReference>
<evidence type="ECO:0000313" key="3">
    <source>
        <dbReference type="Proteomes" id="UP000243797"/>
    </source>
</evidence>
<dbReference type="SUPFAM" id="SSF55811">
    <property type="entry name" value="Nudix"/>
    <property type="match status" value="1"/>
</dbReference>
<sequence>MPELHSTGPWSVLENACGKTMTYQEVIRACHGQPYPSDEELEKITAEFYKFQLLQEWRPGGLGDHVTVGWLFSGTVNRLPWTDQFEVDHSAKTIRIPYNAREDHETLAIAEFLDLSRAHFPSLAHWEPEFYRIWGVERHIRIARGGSALLGIQTMGIQMTGYVFDERTTEMNIWVPRRSANRRSHPGKMDNTVGGGTTADEQHFETMIREAREEASFPQDYMREHARFIGSISYFFVRPPSPDDGLVQIDRSLQYIYDIELPSHIIPKPSDGEVEAFYLWSIPQTMSALQQGQFKSNAAVTLIDFLIRHGYINSTDEPELEEITKLIRRRSYA</sequence>
<dbReference type="InterPro" id="IPR000086">
    <property type="entry name" value="NUDIX_hydrolase_dom"/>
</dbReference>
<dbReference type="PANTHER" id="PTHR13622">
    <property type="entry name" value="THIAMIN PYROPHOSPHOKINASE"/>
    <property type="match status" value="1"/>
</dbReference>
<dbReference type="EMBL" id="NKHZ01000081">
    <property type="protein sequence ID" value="PNS14828.1"/>
    <property type="molecule type" value="Genomic_DNA"/>
</dbReference>
<keyword evidence="3" id="KW-1185">Reference proteome</keyword>
<comment type="caution">
    <text evidence="2">The sequence shown here is derived from an EMBL/GenBank/DDBJ whole genome shotgun (WGS) entry which is preliminary data.</text>
</comment>
<dbReference type="InParanoid" id="A0A2K1QI35"/>
<dbReference type="OrthoDB" id="10261522at2759"/>
<proteinExistence type="predicted"/>
<dbReference type="Pfam" id="PF00293">
    <property type="entry name" value="NUDIX"/>
    <property type="match status" value="1"/>
</dbReference>
<dbReference type="Proteomes" id="UP000243797">
    <property type="component" value="Unassembled WGS sequence"/>
</dbReference>
<feature type="domain" description="Nudix hydrolase" evidence="1">
    <location>
        <begin position="154"/>
        <end position="302"/>
    </location>
</feature>
<name>A0A2K1QI35_9PEZI</name>
<organism evidence="2 3">
    <name type="scientific">Sphaceloma murrayae</name>
    <dbReference type="NCBI Taxonomy" id="2082308"/>
    <lineage>
        <taxon>Eukaryota</taxon>
        <taxon>Fungi</taxon>
        <taxon>Dikarya</taxon>
        <taxon>Ascomycota</taxon>
        <taxon>Pezizomycotina</taxon>
        <taxon>Dothideomycetes</taxon>
        <taxon>Dothideomycetidae</taxon>
        <taxon>Myriangiales</taxon>
        <taxon>Elsinoaceae</taxon>
        <taxon>Sphaceloma</taxon>
    </lineage>
</organism>
<evidence type="ECO:0000259" key="1">
    <source>
        <dbReference type="PROSITE" id="PS51462"/>
    </source>
</evidence>
<gene>
    <name evidence="2" type="ORF">CAC42_2057</name>
</gene>
<protein>
    <recommendedName>
        <fullName evidence="1">Nudix hydrolase domain-containing protein</fullName>
    </recommendedName>
</protein>
<dbReference type="FunFam" id="3.90.79.10:FF:000019">
    <property type="entry name" value="Thiamin pyrophosphokinase, putative"/>
    <property type="match status" value="1"/>
</dbReference>
<reference evidence="2 3" key="1">
    <citation type="submission" date="2017-06" db="EMBL/GenBank/DDBJ databases">
        <title>Draft genome sequence of a variant of Elsinoe murrayae.</title>
        <authorList>
            <person name="Cheng Q."/>
        </authorList>
    </citation>
    <scope>NUCLEOTIDE SEQUENCE [LARGE SCALE GENOMIC DNA]</scope>
    <source>
        <strain evidence="2 3">CQ-2017a</strain>
    </source>
</reference>
<dbReference type="STRING" id="2082308.A0A2K1QI35"/>
<accession>A0A2K1QI35</accession>
<dbReference type="GO" id="GO:0044715">
    <property type="term" value="F:8-oxo-dGDP phosphatase activity"/>
    <property type="evidence" value="ECO:0007669"/>
    <property type="project" value="UniProtKB-ARBA"/>
</dbReference>
<evidence type="ECO:0000313" key="2">
    <source>
        <dbReference type="EMBL" id="PNS14828.1"/>
    </source>
</evidence>
<dbReference type="AlphaFoldDB" id="A0A2K1QI35"/>
<dbReference type="Gene3D" id="3.90.79.10">
    <property type="entry name" value="Nucleoside Triphosphate Pyrophosphohydrolase"/>
    <property type="match status" value="1"/>
</dbReference>
<dbReference type="PROSITE" id="PS51462">
    <property type="entry name" value="NUDIX"/>
    <property type="match status" value="1"/>
</dbReference>